<evidence type="ECO:0000313" key="1">
    <source>
        <dbReference type="EMBL" id="MBA0759213.1"/>
    </source>
</evidence>
<dbReference type="EMBL" id="JABEZW010000002">
    <property type="protein sequence ID" value="MBA0759213.1"/>
    <property type="molecule type" value="Genomic_DNA"/>
</dbReference>
<gene>
    <name evidence="1" type="ORF">Gotri_022133</name>
</gene>
<sequence>MIPNIWIISSIKIQDYVSSRLQIKLQQNSFKKNRLLVQC</sequence>
<comment type="caution">
    <text evidence="1">The sequence shown here is derived from an EMBL/GenBank/DDBJ whole genome shotgun (WGS) entry which is preliminary data.</text>
</comment>
<reference evidence="1 2" key="1">
    <citation type="journal article" date="2019" name="Genome Biol. Evol.">
        <title>Insights into the evolution of the New World diploid cottons (Gossypium, subgenus Houzingenia) based on genome sequencing.</title>
        <authorList>
            <person name="Grover C.E."/>
            <person name="Arick M.A. 2nd"/>
            <person name="Thrash A."/>
            <person name="Conover J.L."/>
            <person name="Sanders W.S."/>
            <person name="Peterson D.G."/>
            <person name="Frelichowski J.E."/>
            <person name="Scheffler J.A."/>
            <person name="Scheffler B.E."/>
            <person name="Wendel J.F."/>
        </authorList>
    </citation>
    <scope>NUCLEOTIDE SEQUENCE [LARGE SCALE GENOMIC DNA]</scope>
    <source>
        <strain evidence="1">8</strain>
        <tissue evidence="1">Leaf</tissue>
    </source>
</reference>
<keyword evidence="2" id="KW-1185">Reference proteome</keyword>
<dbReference type="AlphaFoldDB" id="A0A7J9DER0"/>
<accession>A0A7J9DER0</accession>
<evidence type="ECO:0000313" key="2">
    <source>
        <dbReference type="Proteomes" id="UP000593568"/>
    </source>
</evidence>
<dbReference type="Proteomes" id="UP000593568">
    <property type="component" value="Unassembled WGS sequence"/>
</dbReference>
<proteinExistence type="predicted"/>
<organism evidence="1 2">
    <name type="scientific">Gossypium trilobum</name>
    <dbReference type="NCBI Taxonomy" id="34281"/>
    <lineage>
        <taxon>Eukaryota</taxon>
        <taxon>Viridiplantae</taxon>
        <taxon>Streptophyta</taxon>
        <taxon>Embryophyta</taxon>
        <taxon>Tracheophyta</taxon>
        <taxon>Spermatophyta</taxon>
        <taxon>Magnoliopsida</taxon>
        <taxon>eudicotyledons</taxon>
        <taxon>Gunneridae</taxon>
        <taxon>Pentapetalae</taxon>
        <taxon>rosids</taxon>
        <taxon>malvids</taxon>
        <taxon>Malvales</taxon>
        <taxon>Malvaceae</taxon>
        <taxon>Malvoideae</taxon>
        <taxon>Gossypium</taxon>
    </lineage>
</organism>
<name>A0A7J9DER0_9ROSI</name>
<protein>
    <submittedName>
        <fullName evidence="1">Uncharacterized protein</fullName>
    </submittedName>
</protein>